<dbReference type="InterPro" id="IPR013083">
    <property type="entry name" value="Znf_RING/FYVE/PHD"/>
</dbReference>
<reference evidence="4" key="1">
    <citation type="submission" date="2021-06" db="EMBL/GenBank/DDBJ databases">
        <authorList>
            <person name="Kallberg Y."/>
            <person name="Tangrot J."/>
            <person name="Rosling A."/>
        </authorList>
    </citation>
    <scope>NUCLEOTIDE SEQUENCE</scope>
    <source>
        <strain evidence="4">FL130A</strain>
    </source>
</reference>
<name>A0A9N9BDB9_9GLOM</name>
<accession>A0A9N9BDB9</accession>
<feature type="compositionally biased region" description="Polar residues" evidence="2">
    <location>
        <begin position="203"/>
        <end position="215"/>
    </location>
</feature>
<evidence type="ECO:0000256" key="2">
    <source>
        <dbReference type="SAM" id="MobiDB-lite"/>
    </source>
</evidence>
<evidence type="ECO:0000256" key="1">
    <source>
        <dbReference type="PROSITE-ProRule" id="PRU00175"/>
    </source>
</evidence>
<organism evidence="4 5">
    <name type="scientific">Ambispora leptoticha</name>
    <dbReference type="NCBI Taxonomy" id="144679"/>
    <lineage>
        <taxon>Eukaryota</taxon>
        <taxon>Fungi</taxon>
        <taxon>Fungi incertae sedis</taxon>
        <taxon>Mucoromycota</taxon>
        <taxon>Glomeromycotina</taxon>
        <taxon>Glomeromycetes</taxon>
        <taxon>Archaeosporales</taxon>
        <taxon>Ambisporaceae</taxon>
        <taxon>Ambispora</taxon>
    </lineage>
</organism>
<dbReference type="PROSITE" id="PS50089">
    <property type="entry name" value="ZF_RING_2"/>
    <property type="match status" value="1"/>
</dbReference>
<dbReference type="GO" id="GO:0008270">
    <property type="term" value="F:zinc ion binding"/>
    <property type="evidence" value="ECO:0007669"/>
    <property type="project" value="UniProtKB-KW"/>
</dbReference>
<comment type="caution">
    <text evidence="4">The sequence shown here is derived from an EMBL/GenBank/DDBJ whole genome shotgun (WGS) entry which is preliminary data.</text>
</comment>
<dbReference type="Proteomes" id="UP000789508">
    <property type="component" value="Unassembled WGS sequence"/>
</dbReference>
<dbReference type="OrthoDB" id="2331621at2759"/>
<dbReference type="SMART" id="SM00184">
    <property type="entry name" value="RING"/>
    <property type="match status" value="1"/>
</dbReference>
<dbReference type="EMBL" id="CAJVPS010002266">
    <property type="protein sequence ID" value="CAG8564027.1"/>
    <property type="molecule type" value="Genomic_DNA"/>
</dbReference>
<dbReference type="AlphaFoldDB" id="A0A9N9BDB9"/>
<keyword evidence="1" id="KW-0479">Metal-binding</keyword>
<feature type="region of interest" description="Disordered" evidence="2">
    <location>
        <begin position="167"/>
        <end position="249"/>
    </location>
</feature>
<evidence type="ECO:0000313" key="5">
    <source>
        <dbReference type="Proteomes" id="UP000789508"/>
    </source>
</evidence>
<gene>
    <name evidence="4" type="ORF">ALEPTO_LOCUS6489</name>
</gene>
<keyword evidence="1" id="KW-0862">Zinc</keyword>
<dbReference type="Gene3D" id="3.30.40.10">
    <property type="entry name" value="Zinc/RING finger domain, C3HC4 (zinc finger)"/>
    <property type="match status" value="1"/>
</dbReference>
<sequence>MASEVYPSASEVHTERTDVFQLEALSLNFLRSISKIPDDVEIPKLKPCKLCDKNIPTFRFQEFTVLSCGHILHRTCLEKHYIRFPTCPTCPTTIEIIREELVLASGEYDIVLKNQDLGKKASQRSDITIEDEDELEVLSTLGSSNQSIPDNSTCNRATSPIVIEDISTTPENSGNQANENLGRVTSPDKSSNVYVEQDFTKGSKPSNSEDQTNDTTKTRSSRQSSPKIDRDRDKLQSLTRTIHTNQRRD</sequence>
<feature type="compositionally biased region" description="Polar residues" evidence="2">
    <location>
        <begin position="167"/>
        <end position="179"/>
    </location>
</feature>
<dbReference type="SUPFAM" id="SSF57850">
    <property type="entry name" value="RING/U-box"/>
    <property type="match status" value="1"/>
</dbReference>
<feature type="domain" description="RING-type" evidence="3">
    <location>
        <begin position="48"/>
        <end position="90"/>
    </location>
</feature>
<evidence type="ECO:0000259" key="3">
    <source>
        <dbReference type="PROSITE" id="PS50089"/>
    </source>
</evidence>
<proteinExistence type="predicted"/>
<feature type="compositionally biased region" description="Polar residues" evidence="2">
    <location>
        <begin position="236"/>
        <end position="249"/>
    </location>
</feature>
<protein>
    <submittedName>
        <fullName evidence="4">9623_t:CDS:1</fullName>
    </submittedName>
</protein>
<keyword evidence="1" id="KW-0863">Zinc-finger</keyword>
<dbReference type="InterPro" id="IPR001841">
    <property type="entry name" value="Znf_RING"/>
</dbReference>
<evidence type="ECO:0000313" key="4">
    <source>
        <dbReference type="EMBL" id="CAG8564027.1"/>
    </source>
</evidence>
<keyword evidence="5" id="KW-1185">Reference proteome</keyword>